<feature type="domain" description="VOC" evidence="1">
    <location>
        <begin position="4"/>
        <end position="121"/>
    </location>
</feature>
<gene>
    <name evidence="2" type="ORF">P8935_10030</name>
</gene>
<dbReference type="InterPro" id="IPR004360">
    <property type="entry name" value="Glyas_Fos-R_dOase_dom"/>
</dbReference>
<proteinExistence type="predicted"/>
<dbReference type="Gene3D" id="3.10.180.10">
    <property type="entry name" value="2,3-Dihydroxybiphenyl 1,2-Dioxygenase, domain 1"/>
    <property type="match status" value="1"/>
</dbReference>
<dbReference type="EMBL" id="CP121196">
    <property type="protein sequence ID" value="XBH19636.1"/>
    <property type="molecule type" value="Genomic_DNA"/>
</dbReference>
<dbReference type="InterPro" id="IPR029068">
    <property type="entry name" value="Glyas_Bleomycin-R_OHBP_Dase"/>
</dbReference>
<dbReference type="InterPro" id="IPR037523">
    <property type="entry name" value="VOC_core"/>
</dbReference>
<protein>
    <submittedName>
        <fullName evidence="2">VOC family protein</fullName>
    </submittedName>
</protein>
<dbReference type="PANTHER" id="PTHR36437:SF2">
    <property type="entry name" value="GLYOXALASE_BLEOMYCIN RESISTANCE PROTEIN_DIOXYGENASE"/>
    <property type="match status" value="1"/>
</dbReference>
<evidence type="ECO:0000259" key="1">
    <source>
        <dbReference type="PROSITE" id="PS51819"/>
    </source>
</evidence>
<dbReference type="RefSeq" id="WP_348264856.1">
    <property type="nucleotide sequence ID" value="NZ_CP121196.1"/>
</dbReference>
<evidence type="ECO:0000313" key="2">
    <source>
        <dbReference type="EMBL" id="XBH19636.1"/>
    </source>
</evidence>
<dbReference type="Pfam" id="PF00903">
    <property type="entry name" value="Glyoxalase"/>
    <property type="match status" value="1"/>
</dbReference>
<dbReference type="PROSITE" id="PS51819">
    <property type="entry name" value="VOC"/>
    <property type="match status" value="1"/>
</dbReference>
<sequence length="125" mass="13974">MIRGIKFVGIPVRDQDVALKFYTEALGMKGMTDQPYMPNQRWIELKFAGADTGIALFTPEGHEKRIGDFQSISFWCDDVFATADAMKKKGVVFTKEPTTEEWGSVAVFKDADGNQFALSSRGKLK</sequence>
<dbReference type="SUPFAM" id="SSF54593">
    <property type="entry name" value="Glyoxalase/Bleomycin resistance protein/Dihydroxybiphenyl dioxygenase"/>
    <property type="match status" value="1"/>
</dbReference>
<organism evidence="2">
    <name type="scientific">Telmatobacter sp. DSM 110680</name>
    <dbReference type="NCBI Taxonomy" id="3036704"/>
    <lineage>
        <taxon>Bacteria</taxon>
        <taxon>Pseudomonadati</taxon>
        <taxon>Acidobacteriota</taxon>
        <taxon>Terriglobia</taxon>
        <taxon>Terriglobales</taxon>
        <taxon>Acidobacteriaceae</taxon>
        <taxon>Telmatobacter</taxon>
    </lineage>
</organism>
<dbReference type="PANTHER" id="PTHR36437">
    <property type="entry name" value="GLYOXALASE/BLEOMYCIN RESISTANCE PROTEIN/DIOXYGENASE"/>
    <property type="match status" value="1"/>
</dbReference>
<dbReference type="AlphaFoldDB" id="A0AAU7DSB5"/>
<name>A0AAU7DSB5_9BACT</name>
<reference evidence="2" key="1">
    <citation type="submission" date="2023-03" db="EMBL/GenBank/DDBJ databases">
        <title>Edaphobacter sp.</title>
        <authorList>
            <person name="Huber K.J."/>
            <person name="Papendorf J."/>
            <person name="Pilke C."/>
            <person name="Bunk B."/>
            <person name="Sproeer C."/>
            <person name="Pester M."/>
        </authorList>
    </citation>
    <scope>NUCLEOTIDE SEQUENCE</scope>
    <source>
        <strain evidence="2">DSM 110680</strain>
    </source>
</reference>
<accession>A0AAU7DSB5</accession>